<gene>
    <name evidence="1" type="ORF">SKAU_G00048970</name>
</gene>
<sequence>MIRELKVRPQAEARGSTAWRIAVRTYDAGVLLTALRVSQPGISHTALLLRETGVTSEGNPSTLAKVGALAAVGGSGKTPLSRPVQVSGRPLVSCQHRPWR</sequence>
<proteinExistence type="predicted"/>
<dbReference type="EMBL" id="JAINUF010000002">
    <property type="protein sequence ID" value="KAJ8374317.1"/>
    <property type="molecule type" value="Genomic_DNA"/>
</dbReference>
<organism evidence="1 2">
    <name type="scientific">Synaphobranchus kaupii</name>
    <name type="common">Kaup's arrowtooth eel</name>
    <dbReference type="NCBI Taxonomy" id="118154"/>
    <lineage>
        <taxon>Eukaryota</taxon>
        <taxon>Metazoa</taxon>
        <taxon>Chordata</taxon>
        <taxon>Craniata</taxon>
        <taxon>Vertebrata</taxon>
        <taxon>Euteleostomi</taxon>
        <taxon>Actinopterygii</taxon>
        <taxon>Neopterygii</taxon>
        <taxon>Teleostei</taxon>
        <taxon>Anguilliformes</taxon>
        <taxon>Synaphobranchidae</taxon>
        <taxon>Synaphobranchus</taxon>
    </lineage>
</organism>
<comment type="caution">
    <text evidence="1">The sequence shown here is derived from an EMBL/GenBank/DDBJ whole genome shotgun (WGS) entry which is preliminary data.</text>
</comment>
<name>A0A9Q1G2M6_SYNKA</name>
<dbReference type="AlphaFoldDB" id="A0A9Q1G2M6"/>
<protein>
    <submittedName>
        <fullName evidence="1">Uncharacterized protein</fullName>
    </submittedName>
</protein>
<keyword evidence="2" id="KW-1185">Reference proteome</keyword>
<evidence type="ECO:0000313" key="2">
    <source>
        <dbReference type="Proteomes" id="UP001152622"/>
    </source>
</evidence>
<accession>A0A9Q1G2M6</accession>
<dbReference type="Proteomes" id="UP001152622">
    <property type="component" value="Chromosome 2"/>
</dbReference>
<evidence type="ECO:0000313" key="1">
    <source>
        <dbReference type="EMBL" id="KAJ8374317.1"/>
    </source>
</evidence>
<reference evidence="1" key="1">
    <citation type="journal article" date="2023" name="Science">
        <title>Genome structures resolve the early diversification of teleost fishes.</title>
        <authorList>
            <person name="Parey E."/>
            <person name="Louis A."/>
            <person name="Montfort J."/>
            <person name="Bouchez O."/>
            <person name="Roques C."/>
            <person name="Iampietro C."/>
            <person name="Lluch J."/>
            <person name="Castinel A."/>
            <person name="Donnadieu C."/>
            <person name="Desvignes T."/>
            <person name="Floi Bucao C."/>
            <person name="Jouanno E."/>
            <person name="Wen M."/>
            <person name="Mejri S."/>
            <person name="Dirks R."/>
            <person name="Jansen H."/>
            <person name="Henkel C."/>
            <person name="Chen W.J."/>
            <person name="Zahm M."/>
            <person name="Cabau C."/>
            <person name="Klopp C."/>
            <person name="Thompson A.W."/>
            <person name="Robinson-Rechavi M."/>
            <person name="Braasch I."/>
            <person name="Lecointre G."/>
            <person name="Bobe J."/>
            <person name="Postlethwait J.H."/>
            <person name="Berthelot C."/>
            <person name="Roest Crollius H."/>
            <person name="Guiguen Y."/>
        </authorList>
    </citation>
    <scope>NUCLEOTIDE SEQUENCE</scope>
    <source>
        <strain evidence="1">WJC10195</strain>
    </source>
</reference>